<evidence type="ECO:0000256" key="5">
    <source>
        <dbReference type="ARBA" id="ARBA00022490"/>
    </source>
</evidence>
<reference evidence="17 18" key="1">
    <citation type="journal article" date="2019" name="New Phytol.">
        <title>Comparative genomics reveals unique wood-decay strategies and fruiting body development in the Schizophyllaceae.</title>
        <authorList>
            <person name="Almasi E."/>
            <person name="Sahu N."/>
            <person name="Krizsan K."/>
            <person name="Balint B."/>
            <person name="Kovacs G.M."/>
            <person name="Kiss B."/>
            <person name="Cseklye J."/>
            <person name="Drula E."/>
            <person name="Henrissat B."/>
            <person name="Nagy I."/>
            <person name="Chovatia M."/>
            <person name="Adam C."/>
            <person name="LaButti K."/>
            <person name="Lipzen A."/>
            <person name="Riley R."/>
            <person name="Grigoriev I.V."/>
            <person name="Nagy L.G."/>
        </authorList>
    </citation>
    <scope>NUCLEOTIDE SEQUENCE [LARGE SCALE GENOMIC DNA]</scope>
    <source>
        <strain evidence="17 18">NL-1724</strain>
    </source>
</reference>
<dbReference type="GO" id="GO:0006450">
    <property type="term" value="P:regulation of translational fidelity"/>
    <property type="evidence" value="ECO:0007669"/>
    <property type="project" value="TreeGrafter"/>
</dbReference>
<keyword evidence="7 13" id="KW-0819">tRNA processing</keyword>
<dbReference type="PIRSF" id="PIRSF004930">
    <property type="entry name" value="Tln_factor_SUA5"/>
    <property type="match status" value="1"/>
</dbReference>
<comment type="catalytic activity">
    <reaction evidence="12 13">
        <text>L-threonine + hydrogencarbonate + ATP = L-threonylcarbamoyladenylate + diphosphate + H2O</text>
        <dbReference type="Rhea" id="RHEA:36407"/>
        <dbReference type="ChEBI" id="CHEBI:15377"/>
        <dbReference type="ChEBI" id="CHEBI:17544"/>
        <dbReference type="ChEBI" id="CHEBI:30616"/>
        <dbReference type="ChEBI" id="CHEBI:33019"/>
        <dbReference type="ChEBI" id="CHEBI:57926"/>
        <dbReference type="ChEBI" id="CHEBI:73682"/>
        <dbReference type="EC" id="2.7.7.87"/>
    </reaction>
</comment>
<feature type="binding site" evidence="14">
    <location>
        <position position="163"/>
    </location>
    <ligand>
        <name>L-threonine</name>
        <dbReference type="ChEBI" id="CHEBI:57926"/>
    </ligand>
</feature>
<dbReference type="SUPFAM" id="SSF55821">
    <property type="entry name" value="YrdC/RibB"/>
    <property type="match status" value="1"/>
</dbReference>
<comment type="subcellular location">
    <subcellularLocation>
        <location evidence="1 13">Cytoplasm</location>
    </subcellularLocation>
</comment>
<dbReference type="FunFam" id="3.90.870.10:FF:000009">
    <property type="entry name" value="Threonylcarbamoyl-AMP synthase, putative"/>
    <property type="match status" value="1"/>
</dbReference>
<feature type="domain" description="YrdC-like" evidence="16">
    <location>
        <begin position="50"/>
        <end position="243"/>
    </location>
</feature>
<dbReference type="GO" id="GO:0005524">
    <property type="term" value="F:ATP binding"/>
    <property type="evidence" value="ECO:0007669"/>
    <property type="project" value="UniProtKB-UniRule"/>
</dbReference>
<feature type="binding site" evidence="14">
    <location>
        <position position="193"/>
    </location>
    <ligand>
        <name>ATP</name>
        <dbReference type="ChEBI" id="CHEBI:30616"/>
    </ligand>
</feature>
<gene>
    <name evidence="17" type="ORF">BD626DRAFT_110588</name>
</gene>
<evidence type="ECO:0000256" key="7">
    <source>
        <dbReference type="ARBA" id="ARBA00022694"/>
    </source>
</evidence>
<sequence>MAAGWYATALLLPRLRRCVSTMPCQLLRCDPASITFNASGEPNFTADATRDALSIASHHLVALKRPVVFPTETVYGLGALALDGTAASLIFSTKGRPADNPLIVHVSSMSMLRSILPPDYTLSKTYEALIKHFWPGPLTMLFPRHADIIPNIITAGQSTIAVRMPSHPVARALIAVANAPLAAPSANSSGKPSPTRAEHVHRDLGDKVDIILDGGPCGVGLESTVVDGLGADGHLRVLRPGGVTVEDLQRTLHQELHASGDMPRVLVHRRDYRDDAMELAPTTPGMKYKHYSPSVPVVLVHTLTSPPEGMQLQTAASLVSSLRDRFPDRPVHIGLMTPDDSRLAQLLHGHEGVSWRLFPLGKVTQPAVIAQRLFDGFLTLDREGVDVILIEGVAEVDEGLAIMNRVRKAAGEAAWVSL</sequence>
<evidence type="ECO:0000256" key="1">
    <source>
        <dbReference type="ARBA" id="ARBA00004496"/>
    </source>
</evidence>
<dbReference type="GO" id="GO:0061710">
    <property type="term" value="F:L-threonylcarbamoyladenylate synthase"/>
    <property type="evidence" value="ECO:0007669"/>
    <property type="project" value="UniProtKB-EC"/>
</dbReference>
<keyword evidence="6 13" id="KW-0808">Transferase</keyword>
<dbReference type="AlphaFoldDB" id="A0A550CTH0"/>
<dbReference type="EC" id="2.7.7.87" evidence="3 13"/>
<dbReference type="Gene3D" id="3.40.50.11030">
    <property type="entry name" value="Threonylcarbamoyl-AMP synthase, C-terminal domain"/>
    <property type="match status" value="1"/>
</dbReference>
<evidence type="ECO:0000256" key="8">
    <source>
        <dbReference type="ARBA" id="ARBA00022695"/>
    </source>
</evidence>
<feature type="chain" id="PRO_5022015435" description="Threonylcarbamoyl-AMP synthase" evidence="15">
    <location>
        <begin position="22"/>
        <end position="418"/>
    </location>
</feature>
<dbReference type="Pfam" id="PF01300">
    <property type="entry name" value="Sua5_yciO_yrdC"/>
    <property type="match status" value="1"/>
</dbReference>
<evidence type="ECO:0000313" key="18">
    <source>
        <dbReference type="Proteomes" id="UP000320762"/>
    </source>
</evidence>
<dbReference type="GO" id="GO:0000049">
    <property type="term" value="F:tRNA binding"/>
    <property type="evidence" value="ECO:0007669"/>
    <property type="project" value="TreeGrafter"/>
</dbReference>
<dbReference type="NCBIfam" id="TIGR00057">
    <property type="entry name" value="L-threonylcarbamoyladenylate synthase"/>
    <property type="match status" value="1"/>
</dbReference>
<dbReference type="GO" id="GO:0008033">
    <property type="term" value="P:tRNA processing"/>
    <property type="evidence" value="ECO:0007669"/>
    <property type="project" value="UniProtKB-KW"/>
</dbReference>
<dbReference type="InterPro" id="IPR006070">
    <property type="entry name" value="Sua5-like_dom"/>
</dbReference>
<keyword evidence="5 13" id="KW-0963">Cytoplasm</keyword>
<comment type="similarity">
    <text evidence="2 13">Belongs to the SUA5 family.</text>
</comment>
<feature type="binding site" evidence="14">
    <location>
        <position position="185"/>
    </location>
    <ligand>
        <name>ATP</name>
        <dbReference type="ChEBI" id="CHEBI:30616"/>
    </ligand>
</feature>
<dbReference type="GO" id="GO:0003725">
    <property type="term" value="F:double-stranded RNA binding"/>
    <property type="evidence" value="ECO:0007669"/>
    <property type="project" value="UniProtKB-UniRule"/>
</dbReference>
<keyword evidence="8 13" id="KW-0548">Nucleotidyltransferase</keyword>
<dbReference type="STRING" id="97359.A0A550CTH0"/>
<dbReference type="InterPro" id="IPR050156">
    <property type="entry name" value="TC-AMP_synthase_SUA5"/>
</dbReference>
<dbReference type="Pfam" id="PF03481">
    <property type="entry name" value="Sua5_C"/>
    <property type="match status" value="1"/>
</dbReference>
<evidence type="ECO:0000256" key="3">
    <source>
        <dbReference type="ARBA" id="ARBA00012584"/>
    </source>
</evidence>
<evidence type="ECO:0000256" key="4">
    <source>
        <dbReference type="ARBA" id="ARBA00015492"/>
    </source>
</evidence>
<dbReference type="PANTHER" id="PTHR17490">
    <property type="entry name" value="SUA5"/>
    <property type="match status" value="1"/>
</dbReference>
<accession>A0A550CTH0</accession>
<feature type="binding site" evidence="14">
    <location>
        <position position="105"/>
    </location>
    <ligand>
        <name>L-threonine</name>
        <dbReference type="ChEBI" id="CHEBI:57926"/>
    </ligand>
</feature>
<feature type="binding site" evidence="14">
    <location>
        <position position="73"/>
    </location>
    <ligand>
        <name>L-threonine</name>
        <dbReference type="ChEBI" id="CHEBI:57926"/>
    </ligand>
</feature>
<dbReference type="InterPro" id="IPR017945">
    <property type="entry name" value="DHBP_synth_RibB-like_a/b_dom"/>
</dbReference>
<feature type="binding site" evidence="14">
    <location>
        <position position="96"/>
    </location>
    <ligand>
        <name>ATP</name>
        <dbReference type="ChEBI" id="CHEBI:30616"/>
    </ligand>
</feature>
<dbReference type="Gene3D" id="3.90.870.10">
    <property type="entry name" value="DHBP synthase"/>
    <property type="match status" value="1"/>
</dbReference>
<evidence type="ECO:0000256" key="6">
    <source>
        <dbReference type="ARBA" id="ARBA00022679"/>
    </source>
</evidence>
<keyword evidence="10 13" id="KW-0067">ATP-binding</keyword>
<organism evidence="17 18">
    <name type="scientific">Schizophyllum amplum</name>
    <dbReference type="NCBI Taxonomy" id="97359"/>
    <lineage>
        <taxon>Eukaryota</taxon>
        <taxon>Fungi</taxon>
        <taxon>Dikarya</taxon>
        <taxon>Basidiomycota</taxon>
        <taxon>Agaricomycotina</taxon>
        <taxon>Agaricomycetes</taxon>
        <taxon>Agaricomycetidae</taxon>
        <taxon>Agaricales</taxon>
        <taxon>Schizophyllaceae</taxon>
        <taxon>Schizophyllum</taxon>
    </lineage>
</organism>
<proteinExistence type="inferred from homology"/>
<evidence type="ECO:0000256" key="11">
    <source>
        <dbReference type="ARBA" id="ARBA00029774"/>
    </source>
</evidence>
<dbReference type="Proteomes" id="UP000320762">
    <property type="component" value="Unassembled WGS sequence"/>
</dbReference>
<dbReference type="OrthoDB" id="412787at2759"/>
<feature type="binding site" evidence="14">
    <location>
        <position position="291"/>
    </location>
    <ligand>
        <name>ATP</name>
        <dbReference type="ChEBI" id="CHEBI:30616"/>
    </ligand>
</feature>
<feature type="binding site" evidence="14">
    <location>
        <position position="239"/>
    </location>
    <ligand>
        <name>ATP</name>
        <dbReference type="ChEBI" id="CHEBI:30616"/>
    </ligand>
</feature>
<feature type="binding site" evidence="14">
    <location>
        <position position="100"/>
    </location>
    <ligand>
        <name>ATP</name>
        <dbReference type="ChEBI" id="CHEBI:30616"/>
    </ligand>
</feature>
<evidence type="ECO:0000259" key="16">
    <source>
        <dbReference type="PROSITE" id="PS51163"/>
    </source>
</evidence>
<evidence type="ECO:0000256" key="14">
    <source>
        <dbReference type="PIRSR" id="PIRSR004930-1"/>
    </source>
</evidence>
<evidence type="ECO:0000256" key="2">
    <source>
        <dbReference type="ARBA" id="ARBA00007663"/>
    </source>
</evidence>
<dbReference type="EMBL" id="VDMD01000002">
    <property type="protein sequence ID" value="TRM68071.1"/>
    <property type="molecule type" value="Genomic_DNA"/>
</dbReference>
<feature type="binding site" evidence="14">
    <location>
        <position position="183"/>
    </location>
    <ligand>
        <name>L-threonine</name>
        <dbReference type="ChEBI" id="CHEBI:57926"/>
    </ligand>
</feature>
<dbReference type="InterPro" id="IPR038385">
    <property type="entry name" value="Sua5/YwlC_C"/>
</dbReference>
<feature type="binding site" evidence="14">
    <location>
        <position position="159"/>
    </location>
    <ligand>
        <name>ATP</name>
        <dbReference type="ChEBI" id="CHEBI:30616"/>
    </ligand>
</feature>
<feature type="binding site" evidence="14">
    <location>
        <position position="223"/>
    </location>
    <ligand>
        <name>L-threonine</name>
        <dbReference type="ChEBI" id="CHEBI:57926"/>
    </ligand>
</feature>
<dbReference type="PROSITE" id="PS51163">
    <property type="entry name" value="YRDC"/>
    <property type="match status" value="1"/>
</dbReference>
<evidence type="ECO:0000256" key="10">
    <source>
        <dbReference type="ARBA" id="ARBA00022840"/>
    </source>
</evidence>
<dbReference type="GO" id="GO:0005737">
    <property type="term" value="C:cytoplasm"/>
    <property type="evidence" value="ECO:0007669"/>
    <property type="project" value="UniProtKB-SubCell"/>
</dbReference>
<dbReference type="InterPro" id="IPR010923">
    <property type="entry name" value="T(6)A37_SUA5"/>
</dbReference>
<comment type="function">
    <text evidence="13">Required for the formation of a threonylcarbamoyl group on adenosine at position 37 (t(6)A37) in tRNAs that read codons beginning with adenine.</text>
</comment>
<name>A0A550CTH0_9AGAR</name>
<comment type="caution">
    <text evidence="17">The sequence shown here is derived from an EMBL/GenBank/DDBJ whole genome shotgun (WGS) entry which is preliminary data.</text>
</comment>
<keyword evidence="18" id="KW-1185">Reference proteome</keyword>
<evidence type="ECO:0000256" key="12">
    <source>
        <dbReference type="ARBA" id="ARBA00048366"/>
    </source>
</evidence>
<evidence type="ECO:0000256" key="13">
    <source>
        <dbReference type="PIRNR" id="PIRNR004930"/>
    </source>
</evidence>
<keyword evidence="15" id="KW-0732">Signal</keyword>
<evidence type="ECO:0000256" key="15">
    <source>
        <dbReference type="SAM" id="SignalP"/>
    </source>
</evidence>
<evidence type="ECO:0000256" key="9">
    <source>
        <dbReference type="ARBA" id="ARBA00022741"/>
    </source>
</evidence>
<feature type="signal peptide" evidence="15">
    <location>
        <begin position="1"/>
        <end position="21"/>
    </location>
</feature>
<keyword evidence="9 13" id="KW-0547">Nucleotide-binding</keyword>
<protein>
    <recommendedName>
        <fullName evidence="4 13">Threonylcarbamoyl-AMP synthase</fullName>
        <shortName evidence="13">TC-AMP synthase</shortName>
        <ecNumber evidence="3 13">2.7.7.87</ecNumber>
    </recommendedName>
    <alternativeName>
        <fullName evidence="11 13">L-threonylcarbamoyladenylate synthase</fullName>
    </alternativeName>
</protein>
<evidence type="ECO:0000313" key="17">
    <source>
        <dbReference type="EMBL" id="TRM68071.1"/>
    </source>
</evidence>
<dbReference type="InterPro" id="IPR005145">
    <property type="entry name" value="Sua5_C"/>
</dbReference>
<dbReference type="PANTHER" id="PTHR17490:SF16">
    <property type="entry name" value="THREONYLCARBAMOYL-AMP SYNTHASE"/>
    <property type="match status" value="1"/>
</dbReference>